<dbReference type="EMBL" id="JNBS01000011">
    <property type="protein sequence ID" value="OQS08009.1"/>
    <property type="molecule type" value="Genomic_DNA"/>
</dbReference>
<name>A0A1W0ACX8_9STRA</name>
<organism evidence="1 2">
    <name type="scientific">Thraustotheca clavata</name>
    <dbReference type="NCBI Taxonomy" id="74557"/>
    <lineage>
        <taxon>Eukaryota</taxon>
        <taxon>Sar</taxon>
        <taxon>Stramenopiles</taxon>
        <taxon>Oomycota</taxon>
        <taxon>Saprolegniomycetes</taxon>
        <taxon>Saprolegniales</taxon>
        <taxon>Achlyaceae</taxon>
        <taxon>Thraustotheca</taxon>
    </lineage>
</organism>
<keyword evidence="2" id="KW-1185">Reference proteome</keyword>
<sequence>MKRSPSPYAIESKRPRHEDTFEYMGMDIDMNQLSMDGVYCHETADESDEELDSTVAALVAGINPNDDGLLPMMPVNVHLFTPIEVSVADTVRASQSPDRLTLSPVTEARILARCYYLKLHESAFHRLRRSQRQAMQAAGLIHIPINSTCPKVTFTREWLTRDGMADIYGPYKQYLSRKGSVTIDWIQEYVRTEIFVTNESKNNVFIDTTRLAPQSKMTMQPGETVKILTTPYEQRVILGYTLYEGLLEAPPHGLAHNCISVLLAHPLAYYRAFGMSLAGLEYRAMLTELVKNVESSASVSQGINDGAYIAT</sequence>
<proteinExistence type="predicted"/>
<evidence type="ECO:0000313" key="2">
    <source>
        <dbReference type="Proteomes" id="UP000243217"/>
    </source>
</evidence>
<reference evidence="1 2" key="1">
    <citation type="journal article" date="2014" name="Genome Biol. Evol.">
        <title>The secreted proteins of Achlya hypogyna and Thraustotheca clavata identify the ancestral oomycete secretome and reveal gene acquisitions by horizontal gene transfer.</title>
        <authorList>
            <person name="Misner I."/>
            <person name="Blouin N."/>
            <person name="Leonard G."/>
            <person name="Richards T.A."/>
            <person name="Lane C.E."/>
        </authorList>
    </citation>
    <scope>NUCLEOTIDE SEQUENCE [LARGE SCALE GENOMIC DNA]</scope>
    <source>
        <strain evidence="1 2">ATCC 34112</strain>
    </source>
</reference>
<dbReference type="AlphaFoldDB" id="A0A1W0ACX8"/>
<gene>
    <name evidence="1" type="ORF">THRCLA_00019</name>
</gene>
<dbReference type="Proteomes" id="UP000243217">
    <property type="component" value="Unassembled WGS sequence"/>
</dbReference>
<accession>A0A1W0ACX8</accession>
<dbReference type="STRING" id="74557.A0A1W0ACX8"/>
<comment type="caution">
    <text evidence="1">The sequence shown here is derived from an EMBL/GenBank/DDBJ whole genome shotgun (WGS) entry which is preliminary data.</text>
</comment>
<evidence type="ECO:0000313" key="1">
    <source>
        <dbReference type="EMBL" id="OQS08009.1"/>
    </source>
</evidence>
<protein>
    <submittedName>
        <fullName evidence="1">Uncharacterized protein</fullName>
    </submittedName>
</protein>